<feature type="transmembrane region" description="Helical" evidence="4">
    <location>
        <begin position="70"/>
        <end position="87"/>
    </location>
</feature>
<dbReference type="AlphaFoldDB" id="A0A146G8D0"/>
<dbReference type="InParanoid" id="A0A146G8D0"/>
<evidence type="ECO:0000313" key="5">
    <source>
        <dbReference type="EMBL" id="GAT33969.1"/>
    </source>
</evidence>
<keyword evidence="1 4" id="KW-0812">Transmembrane</keyword>
<evidence type="ECO:0000256" key="2">
    <source>
        <dbReference type="ARBA" id="ARBA00022989"/>
    </source>
</evidence>
<sequence length="484" mass="53246">MSGTTFTASAVPGATEGASRMRVGTLSYTRAGLITLFVYLLWGDFCFTLMETVVPSIMPLKFHAIGAPNWVLGLVLTTIPNLMNTVINPFISFRSDRLRSRWGRRIPFLMGATPFLVVFLALLGYAEPIAKWIYASLLGGQGSQLTVTLVVIGVFMVCFQFFNLFVTSVYYYLFNDVVPEAFLARFMALFRMVGTAAGALFNAFVFRYAESHTGQIFLISGILYLIAFGVMCWRVKEGEYPPPPPLQGDKQSGFLANLRTYAVECFSHKFYWYFFLANMSFAMTWVSGTYAVLTATNIIKVSLETFGQVAGACGIVSLLLLYPAGAIADRFHPLRVLLVSILLQICVAPLSITFLFSRGAIPDSTALAIYIGLSALSLPIGTLHAASELPMFMKLLPRERYGQFCSANALIRSVGLMVGGLACGMFLDAVKVFGATPDQCYRFVPVWNLTWLISAGVFYSLLYREWKTLGGNSGNYVPPQAGKA</sequence>
<feature type="transmembrane region" description="Helical" evidence="4">
    <location>
        <begin position="336"/>
        <end position="361"/>
    </location>
</feature>
<accession>A0A146G8D0</accession>
<keyword evidence="6" id="KW-1185">Reference proteome</keyword>
<proteinExistence type="predicted"/>
<feature type="transmembrane region" description="Helical" evidence="4">
    <location>
        <begin position="108"/>
        <end position="126"/>
    </location>
</feature>
<dbReference type="OrthoDB" id="3865324at2"/>
<feature type="transmembrane region" description="Helical" evidence="4">
    <location>
        <begin position="146"/>
        <end position="174"/>
    </location>
</feature>
<evidence type="ECO:0000256" key="4">
    <source>
        <dbReference type="SAM" id="Phobius"/>
    </source>
</evidence>
<evidence type="ECO:0000313" key="6">
    <source>
        <dbReference type="Proteomes" id="UP000076023"/>
    </source>
</evidence>
<name>A0A146G8D0_TERSA</name>
<dbReference type="Gene3D" id="1.20.1250.20">
    <property type="entry name" value="MFS general substrate transporter like domains"/>
    <property type="match status" value="1"/>
</dbReference>
<dbReference type="Pfam" id="PF07690">
    <property type="entry name" value="MFS_1"/>
    <property type="match status" value="1"/>
</dbReference>
<dbReference type="PANTHER" id="PTHR23518:SF2">
    <property type="entry name" value="MAJOR FACILITATOR SUPERFAMILY TRANSPORTER"/>
    <property type="match status" value="1"/>
</dbReference>
<feature type="transmembrane region" description="Helical" evidence="4">
    <location>
        <begin position="186"/>
        <end position="209"/>
    </location>
</feature>
<dbReference type="Proteomes" id="UP000076023">
    <property type="component" value="Unassembled WGS sequence"/>
</dbReference>
<gene>
    <name evidence="5" type="ORF">TSACC_22391</name>
</gene>
<dbReference type="RefSeq" id="WP_075079646.1">
    <property type="nucleotide sequence ID" value="NZ_BDCO01000002.1"/>
</dbReference>
<dbReference type="SUPFAM" id="SSF103473">
    <property type="entry name" value="MFS general substrate transporter"/>
    <property type="match status" value="1"/>
</dbReference>
<keyword evidence="3 4" id="KW-0472">Membrane</keyword>
<dbReference type="STRING" id="690879.TSACC_22391"/>
<keyword evidence="2 4" id="KW-1133">Transmembrane helix</keyword>
<comment type="caution">
    <text evidence="5">The sequence shown here is derived from an EMBL/GenBank/DDBJ whole genome shotgun (WGS) entry which is preliminary data.</text>
</comment>
<reference evidence="6" key="1">
    <citation type="journal article" date="2017" name="Genome Announc.">
        <title>Draft Genome Sequence of Terrimicrobium sacchariphilum NM-5T, a Facultative Anaerobic Soil Bacterium of the Class Spartobacteria.</title>
        <authorList>
            <person name="Qiu Y.L."/>
            <person name="Tourlousse D.M."/>
            <person name="Matsuura N."/>
            <person name="Ohashi A."/>
            <person name="Sekiguchi Y."/>
        </authorList>
    </citation>
    <scope>NUCLEOTIDE SEQUENCE [LARGE SCALE GENOMIC DNA]</scope>
    <source>
        <strain evidence="6">NM-5</strain>
    </source>
</reference>
<feature type="transmembrane region" description="Helical" evidence="4">
    <location>
        <begin position="270"/>
        <end position="293"/>
    </location>
</feature>
<feature type="transmembrane region" description="Helical" evidence="4">
    <location>
        <begin position="367"/>
        <end position="386"/>
    </location>
</feature>
<organism evidence="5 6">
    <name type="scientific">Terrimicrobium sacchariphilum</name>
    <dbReference type="NCBI Taxonomy" id="690879"/>
    <lineage>
        <taxon>Bacteria</taxon>
        <taxon>Pseudomonadati</taxon>
        <taxon>Verrucomicrobiota</taxon>
        <taxon>Terrimicrobiia</taxon>
        <taxon>Terrimicrobiales</taxon>
        <taxon>Terrimicrobiaceae</taxon>
        <taxon>Terrimicrobium</taxon>
    </lineage>
</organism>
<feature type="transmembrane region" description="Helical" evidence="4">
    <location>
        <begin position="447"/>
        <end position="463"/>
    </location>
</feature>
<dbReference type="InterPro" id="IPR011701">
    <property type="entry name" value="MFS"/>
</dbReference>
<dbReference type="EMBL" id="BDCO01000002">
    <property type="protein sequence ID" value="GAT33969.1"/>
    <property type="molecule type" value="Genomic_DNA"/>
</dbReference>
<feature type="transmembrane region" description="Helical" evidence="4">
    <location>
        <begin position="305"/>
        <end position="324"/>
    </location>
</feature>
<dbReference type="InterPro" id="IPR036259">
    <property type="entry name" value="MFS_trans_sf"/>
</dbReference>
<protein>
    <submittedName>
        <fullName evidence="5">Major facilitator superfamily protein</fullName>
    </submittedName>
</protein>
<feature type="transmembrane region" description="Helical" evidence="4">
    <location>
        <begin position="31"/>
        <end position="50"/>
    </location>
</feature>
<evidence type="ECO:0000256" key="1">
    <source>
        <dbReference type="ARBA" id="ARBA00022692"/>
    </source>
</evidence>
<feature type="transmembrane region" description="Helical" evidence="4">
    <location>
        <begin position="215"/>
        <end position="233"/>
    </location>
</feature>
<feature type="transmembrane region" description="Helical" evidence="4">
    <location>
        <begin position="407"/>
        <end position="427"/>
    </location>
</feature>
<evidence type="ECO:0000256" key="3">
    <source>
        <dbReference type="ARBA" id="ARBA00023136"/>
    </source>
</evidence>
<dbReference type="PANTHER" id="PTHR23518">
    <property type="entry name" value="C-METHYLTRANSFERASE"/>
    <property type="match status" value="1"/>
</dbReference>
<dbReference type="GO" id="GO:0022857">
    <property type="term" value="F:transmembrane transporter activity"/>
    <property type="evidence" value="ECO:0007669"/>
    <property type="project" value="InterPro"/>
</dbReference>